<evidence type="ECO:0000256" key="2">
    <source>
        <dbReference type="SAM" id="MobiDB-lite"/>
    </source>
</evidence>
<feature type="region of interest" description="Disordered" evidence="2">
    <location>
        <begin position="651"/>
        <end position="678"/>
    </location>
</feature>
<accession>A0A9P6QRP2</accession>
<feature type="region of interest" description="Disordered" evidence="2">
    <location>
        <begin position="193"/>
        <end position="221"/>
    </location>
</feature>
<comment type="caution">
    <text evidence="3">The sequence shown here is derived from an EMBL/GenBank/DDBJ whole genome shotgun (WGS) entry which is preliminary data.</text>
</comment>
<feature type="compositionally biased region" description="Low complexity" evidence="2">
    <location>
        <begin position="651"/>
        <end position="661"/>
    </location>
</feature>
<dbReference type="AlphaFoldDB" id="A0A9P6QRP2"/>
<dbReference type="EMBL" id="JAAAIN010002230">
    <property type="protein sequence ID" value="KAG0295518.1"/>
    <property type="molecule type" value="Genomic_DNA"/>
</dbReference>
<feature type="compositionally biased region" description="Acidic residues" evidence="2">
    <location>
        <begin position="283"/>
        <end position="297"/>
    </location>
</feature>
<dbReference type="Proteomes" id="UP000823405">
    <property type="component" value="Unassembled WGS sequence"/>
</dbReference>
<feature type="region of interest" description="Disordered" evidence="2">
    <location>
        <begin position="465"/>
        <end position="502"/>
    </location>
</feature>
<feature type="region of interest" description="Disordered" evidence="2">
    <location>
        <begin position="262"/>
        <end position="314"/>
    </location>
</feature>
<evidence type="ECO:0000313" key="3">
    <source>
        <dbReference type="EMBL" id="KAG0295518.1"/>
    </source>
</evidence>
<dbReference type="OrthoDB" id="2438945at2759"/>
<organism evidence="3 4">
    <name type="scientific">Linnemannia gamsii</name>
    <dbReference type="NCBI Taxonomy" id="64522"/>
    <lineage>
        <taxon>Eukaryota</taxon>
        <taxon>Fungi</taxon>
        <taxon>Fungi incertae sedis</taxon>
        <taxon>Mucoromycota</taxon>
        <taxon>Mortierellomycotina</taxon>
        <taxon>Mortierellomycetes</taxon>
        <taxon>Mortierellales</taxon>
        <taxon>Mortierellaceae</taxon>
        <taxon>Linnemannia</taxon>
    </lineage>
</organism>
<evidence type="ECO:0000313" key="4">
    <source>
        <dbReference type="Proteomes" id="UP000823405"/>
    </source>
</evidence>
<feature type="compositionally biased region" description="Acidic residues" evidence="2">
    <location>
        <begin position="193"/>
        <end position="203"/>
    </location>
</feature>
<feature type="coiled-coil region" evidence="1">
    <location>
        <begin position="389"/>
        <end position="423"/>
    </location>
</feature>
<protein>
    <submittedName>
        <fullName evidence="3">Uncharacterized protein</fullName>
    </submittedName>
</protein>
<proteinExistence type="predicted"/>
<keyword evidence="1" id="KW-0175">Coiled coil</keyword>
<keyword evidence="4" id="KW-1185">Reference proteome</keyword>
<reference evidence="3" key="1">
    <citation type="journal article" date="2020" name="Fungal Divers.">
        <title>Resolving the Mortierellaceae phylogeny through synthesis of multi-gene phylogenetics and phylogenomics.</title>
        <authorList>
            <person name="Vandepol N."/>
            <person name="Liber J."/>
            <person name="Desiro A."/>
            <person name="Na H."/>
            <person name="Kennedy M."/>
            <person name="Barry K."/>
            <person name="Grigoriev I.V."/>
            <person name="Miller A.N."/>
            <person name="O'Donnell K."/>
            <person name="Stajich J.E."/>
            <person name="Bonito G."/>
        </authorList>
    </citation>
    <scope>NUCLEOTIDE SEQUENCE</scope>
    <source>
        <strain evidence="3">NVP60</strain>
    </source>
</reference>
<gene>
    <name evidence="3" type="ORF">BGZ97_004813</name>
</gene>
<name>A0A9P6QRP2_9FUNG</name>
<feature type="compositionally biased region" description="Polar residues" evidence="2">
    <location>
        <begin position="474"/>
        <end position="502"/>
    </location>
</feature>
<evidence type="ECO:0000256" key="1">
    <source>
        <dbReference type="SAM" id="Coils"/>
    </source>
</evidence>
<sequence>MPPKVDVEGDFEVMFADPSDAAKLLKQVLSKESVRAIERDRGVEYTGGAATKIYKCGSDYEDGNAGQDRQRPEQQLLTSSNSIDYGQSQASNRRLVAKKDGSHQRYICLALRFLLKQIPHLMSQPFVVSQGIHSREWVGAFSPLKNGSCIERLVQDLAVAEPQLGNLSASSLYKFYSNFVSQGEVLLEILGDENEEEEEEEEGALTKRANGDDEDKTLRQEQQSRKIFRRTFVSEAAMQLTRLDREYRRRLGTEAGSRKRKVGLSFADDTGAGSALDGNWEAAVEDEQETEETLEEDNMYRTKKRVTAARPPKPHLATAETLLSPSTSPSSSSSTTALPSIILQQNAEIHQRHQGKHVANDHIGLDRGRSAATFYADPAPSIAFSSETYNDDKVTANQLSQTLENTEREQSHLSKALANLREMLAQSRQQQQARFFFPNAHSASNSHLDEGRVATKARTTATTTIFDPAGPILQPQQQPNLSHLDRSSASTPPSSYTNMPALADNNSSATCSKANTLAAANAPHTANCTSASNSLLEEAIRSFGQDLKIQVTSLKSAFENQQLQMIHLQEAVETQQTQLTAIQDTLNILVRQSIPSNIYHQQSEKVKEAIGMSPISGDLAMMETAPAVQAIPAASPPAVQTAPIVPPLPATRTAATTSAKSPETERTQPGTAPTQVRRRIRQKYKLSTPAIPAYVSTTQQQNSRSLKHVDSNTEAASSALGAGSVVPTTATVELSLAQAGAPSYAAATAASIPFVRPNLYRSTSQPLRPPPEFLGADSLAKSTWNLDMLVISELAAAAVVDLDRQLTVEQQLQQLQSPLSLVSTPIGEEVDLGLEP</sequence>